<evidence type="ECO:0000256" key="2">
    <source>
        <dbReference type="ARBA" id="ARBA00022490"/>
    </source>
</evidence>
<dbReference type="RefSeq" id="XP_031925477.1">
    <property type="nucleotide sequence ID" value="XM_032072932.1"/>
</dbReference>
<organism evidence="5 6">
    <name type="scientific">Aspergillus caelatus</name>
    <dbReference type="NCBI Taxonomy" id="61420"/>
    <lineage>
        <taxon>Eukaryota</taxon>
        <taxon>Fungi</taxon>
        <taxon>Dikarya</taxon>
        <taxon>Ascomycota</taxon>
        <taxon>Pezizomycotina</taxon>
        <taxon>Eurotiomycetes</taxon>
        <taxon>Eurotiomycetidae</taxon>
        <taxon>Eurotiales</taxon>
        <taxon>Aspergillaceae</taxon>
        <taxon>Aspergillus</taxon>
        <taxon>Aspergillus subgen. Circumdati</taxon>
    </lineage>
</organism>
<dbReference type="InterPro" id="IPR002151">
    <property type="entry name" value="Kinesin_light"/>
</dbReference>
<dbReference type="PANTHER" id="PTHR45783:SF3">
    <property type="entry name" value="KINESIN LIGHT CHAIN"/>
    <property type="match status" value="1"/>
</dbReference>
<evidence type="ECO:0000313" key="5">
    <source>
        <dbReference type="EMBL" id="KAE8362396.1"/>
    </source>
</evidence>
<accession>A0A5N6ZZP7</accession>
<keyword evidence="3" id="KW-0677">Repeat</keyword>
<comment type="subcellular location">
    <subcellularLocation>
        <location evidence="1">Cytoplasm</location>
    </subcellularLocation>
</comment>
<dbReference type="GeneID" id="43657378"/>
<reference evidence="5 6" key="1">
    <citation type="submission" date="2019-04" db="EMBL/GenBank/DDBJ databases">
        <title>Friends and foes A comparative genomics studyof 23 Aspergillus species from section Flavi.</title>
        <authorList>
            <consortium name="DOE Joint Genome Institute"/>
            <person name="Kjaerbolling I."/>
            <person name="Vesth T."/>
            <person name="Frisvad J.C."/>
            <person name="Nybo J.L."/>
            <person name="Theobald S."/>
            <person name="Kildgaard S."/>
            <person name="Isbrandt T."/>
            <person name="Kuo A."/>
            <person name="Sato A."/>
            <person name="Lyhne E.K."/>
            <person name="Kogle M.E."/>
            <person name="Wiebenga A."/>
            <person name="Kun R.S."/>
            <person name="Lubbers R.J."/>
            <person name="Makela M.R."/>
            <person name="Barry K."/>
            <person name="Chovatia M."/>
            <person name="Clum A."/>
            <person name="Daum C."/>
            <person name="Haridas S."/>
            <person name="He G."/>
            <person name="LaButti K."/>
            <person name="Lipzen A."/>
            <person name="Mondo S."/>
            <person name="Riley R."/>
            <person name="Salamov A."/>
            <person name="Simmons B.A."/>
            <person name="Magnuson J.K."/>
            <person name="Henrissat B."/>
            <person name="Mortensen U.H."/>
            <person name="Larsen T.O."/>
            <person name="Devries R.P."/>
            <person name="Grigoriev I.V."/>
            <person name="Machida M."/>
            <person name="Baker S.E."/>
            <person name="Andersen M.R."/>
        </authorList>
    </citation>
    <scope>NUCLEOTIDE SEQUENCE [LARGE SCALE GENOMIC DNA]</scope>
    <source>
        <strain evidence="5 6">CBS 763.97</strain>
    </source>
</reference>
<dbReference type="EMBL" id="ML737705">
    <property type="protein sequence ID" value="KAE8362396.1"/>
    <property type="molecule type" value="Genomic_DNA"/>
</dbReference>
<keyword evidence="2" id="KW-0963">Cytoplasm</keyword>
<dbReference type="SUPFAM" id="SSF48452">
    <property type="entry name" value="TPR-like"/>
    <property type="match status" value="1"/>
</dbReference>
<dbReference type="InterPro" id="IPR011990">
    <property type="entry name" value="TPR-like_helical_dom_sf"/>
</dbReference>
<evidence type="ECO:0000256" key="1">
    <source>
        <dbReference type="ARBA" id="ARBA00004496"/>
    </source>
</evidence>
<sequence>MSQPKDELPTGDHESLMWATIGAHAGRYLYFQGKYEEAEAMHRYALMDREKVLGLGHHNTFNSVNDLDLALAHQGKYQEAEVILRRGHGKYQEAEVIYRYMLRGRKKILGLDHPDTLTSVDNLASVLESQGKYDEANTIHQEAKGRTSY</sequence>
<evidence type="ECO:0008006" key="7">
    <source>
        <dbReference type="Google" id="ProtNLM"/>
    </source>
</evidence>
<dbReference type="GO" id="GO:0005871">
    <property type="term" value="C:kinesin complex"/>
    <property type="evidence" value="ECO:0007669"/>
    <property type="project" value="InterPro"/>
</dbReference>
<dbReference type="GO" id="GO:0019894">
    <property type="term" value="F:kinesin binding"/>
    <property type="evidence" value="ECO:0007669"/>
    <property type="project" value="TreeGrafter"/>
</dbReference>
<dbReference type="GO" id="GO:0007018">
    <property type="term" value="P:microtubule-based movement"/>
    <property type="evidence" value="ECO:0007669"/>
    <property type="project" value="TreeGrafter"/>
</dbReference>
<evidence type="ECO:0000256" key="3">
    <source>
        <dbReference type="ARBA" id="ARBA00022737"/>
    </source>
</evidence>
<dbReference type="PANTHER" id="PTHR45783">
    <property type="entry name" value="KINESIN LIGHT CHAIN"/>
    <property type="match status" value="1"/>
</dbReference>
<proteinExistence type="predicted"/>
<name>A0A5N6ZZP7_9EURO</name>
<dbReference type="Pfam" id="PF13424">
    <property type="entry name" value="TPR_12"/>
    <property type="match status" value="1"/>
</dbReference>
<dbReference type="OrthoDB" id="1658288at2759"/>
<evidence type="ECO:0000313" key="6">
    <source>
        <dbReference type="Proteomes" id="UP000326268"/>
    </source>
</evidence>
<keyword evidence="4" id="KW-0802">TPR repeat</keyword>
<evidence type="ECO:0000256" key="4">
    <source>
        <dbReference type="ARBA" id="ARBA00022803"/>
    </source>
</evidence>
<gene>
    <name evidence="5" type="ORF">BDV27DRAFT_159808</name>
</gene>
<dbReference type="AlphaFoldDB" id="A0A5N6ZZP7"/>
<dbReference type="GO" id="GO:0005737">
    <property type="term" value="C:cytoplasm"/>
    <property type="evidence" value="ECO:0007669"/>
    <property type="project" value="UniProtKB-SubCell"/>
</dbReference>
<keyword evidence="6" id="KW-1185">Reference proteome</keyword>
<dbReference type="Pfam" id="PF13374">
    <property type="entry name" value="TPR_10"/>
    <property type="match status" value="1"/>
</dbReference>
<dbReference type="Proteomes" id="UP000326268">
    <property type="component" value="Unassembled WGS sequence"/>
</dbReference>
<protein>
    <recommendedName>
        <fullName evidence="7">Tetratricopeptide repeat-domain-containing protein</fullName>
    </recommendedName>
</protein>
<dbReference type="Gene3D" id="1.25.40.10">
    <property type="entry name" value="Tetratricopeptide repeat domain"/>
    <property type="match status" value="2"/>
</dbReference>